<evidence type="ECO:0000259" key="3">
    <source>
        <dbReference type="Pfam" id="PF00557"/>
    </source>
</evidence>
<name>A0A8H8SUT9_9AGAM</name>
<dbReference type="InterPro" id="IPR047113">
    <property type="entry name" value="PA2G4/ARX1"/>
</dbReference>
<evidence type="ECO:0000313" key="6">
    <source>
        <dbReference type="Proteomes" id="UP000650533"/>
    </source>
</evidence>
<dbReference type="Pfam" id="PF08585">
    <property type="entry name" value="RMI1_N_C"/>
    <property type="match status" value="1"/>
</dbReference>
<feature type="compositionally biased region" description="Basic and acidic residues" evidence="2">
    <location>
        <begin position="514"/>
        <end position="528"/>
    </location>
</feature>
<accession>A0A8H8SUT9</accession>
<dbReference type="InterPro" id="IPR000994">
    <property type="entry name" value="Pept_M24"/>
</dbReference>
<feature type="compositionally biased region" description="Low complexity" evidence="2">
    <location>
        <begin position="534"/>
        <end position="543"/>
    </location>
</feature>
<dbReference type="PANTHER" id="PTHR10804">
    <property type="entry name" value="PROTEASE FAMILY M24 METHIONYL AMINOPEPTIDASE, AMINOPEPTIDASE P"/>
    <property type="match status" value="1"/>
</dbReference>
<feature type="region of interest" description="Disordered" evidence="2">
    <location>
        <begin position="502"/>
        <end position="568"/>
    </location>
</feature>
<feature type="compositionally biased region" description="Polar residues" evidence="2">
    <location>
        <begin position="544"/>
        <end position="563"/>
    </location>
</feature>
<dbReference type="InterPro" id="IPR036390">
    <property type="entry name" value="WH_DNA-bd_sf"/>
</dbReference>
<dbReference type="PANTHER" id="PTHR10804:SF11">
    <property type="entry name" value="PROLIFERATION-ASSOCIATED PROTEIN 2G4"/>
    <property type="match status" value="1"/>
</dbReference>
<gene>
    <name evidence="5" type="ORF">RhiXN_02666</name>
</gene>
<feature type="region of interest" description="Disordered" evidence="2">
    <location>
        <begin position="1"/>
        <end position="22"/>
    </location>
</feature>
<dbReference type="NCBIfam" id="TIGR00495">
    <property type="entry name" value="crvDNA_42K"/>
    <property type="match status" value="1"/>
</dbReference>
<dbReference type="Pfam" id="PF00557">
    <property type="entry name" value="Peptidase_M24"/>
    <property type="match status" value="1"/>
</dbReference>
<evidence type="ECO:0000256" key="1">
    <source>
        <dbReference type="ARBA" id="ARBA00007319"/>
    </source>
</evidence>
<dbReference type="Proteomes" id="UP000650533">
    <property type="component" value="Chromosome 3"/>
</dbReference>
<dbReference type="SUPFAM" id="SSF55920">
    <property type="entry name" value="Creatinase/aminopeptidase"/>
    <property type="match status" value="1"/>
</dbReference>
<dbReference type="KEGG" id="rsx:RhiXN_02666"/>
<feature type="domain" description="RecQ mediated genome instability protein 1 OB-fold" evidence="4">
    <location>
        <begin position="397"/>
        <end position="498"/>
    </location>
</feature>
<dbReference type="InterPro" id="IPR036388">
    <property type="entry name" value="WH-like_DNA-bd_sf"/>
</dbReference>
<dbReference type="InterPro" id="IPR004545">
    <property type="entry name" value="PA2G4"/>
</dbReference>
<comment type="similarity">
    <text evidence="1">Belongs to the peptidase M24 family.</text>
</comment>
<reference evidence="5" key="1">
    <citation type="submission" date="2020-05" db="EMBL/GenBank/DDBJ databases">
        <title>Evolutionary and genomic comparisons of hybrid uninucleate and nonhybrid Rhizoctonia fungi.</title>
        <authorList>
            <person name="Li C."/>
            <person name="Chen X."/>
        </authorList>
    </citation>
    <scope>NUCLEOTIDE SEQUENCE</scope>
    <source>
        <strain evidence="5">AG-1 IA</strain>
    </source>
</reference>
<sequence>MSSDPKETAAPTADELKAKAEAEKARQAADELTKYKAAAEIVNNAIKKLVELSVEGAKILELCEEGDKLIETGTSAVYNSKTAKGKVTKGLAFPTSISVNNCVSHYSPVPTDPLANTTLAKGDVVKIHVGAHIDGFASVSAETLIVGATEAEPATGRAADVVKAAWHCAEVAMRLVKPGEKNWTVTDAMNKVAAAWGCKPVEGMLSCQQTQNVIDGKKRIILNPTPELKSGLDTATFAEGDVWGIDILVASTDDGKVKPQDSRTTIYQRATDVTYQLKLKAAREAFSDIQKKAGPFPFTIRILENEKRARVGVQEAVQHGLLRPYDVVYTPAGSYVAAFHFTIALLPGGPSLISAPPIWYKAEKLKTEKELEDEELKALVGKKLREPKKKKKKAAGESEAKEDADAFTLKNVRQARVDKEDLAGLAGDLEDGEDYTIPKYPRSMLRFELSDGTKTMRAIEYRRIPDFELGVTPLGTKIYVKEANVRRGIIYLESFSIKLTRPSRLPEEDPETEQNIRMESRQPERRIEPPPAAPVIAPRISAPHTTTRAVDNLPPATTNSNSAPIVDLDPDDLEIDLGYEDSYSIGDGVRDGHDGDADEVDYEINEAFLQDLDEAEQRVQVVIDVDEDSQVEAQSTVGPTKTTRPVDIEEVIDISD</sequence>
<evidence type="ECO:0000313" key="5">
    <source>
        <dbReference type="EMBL" id="QRW17742.1"/>
    </source>
</evidence>
<feature type="domain" description="Peptidase M24" evidence="3">
    <location>
        <begin position="34"/>
        <end position="198"/>
    </location>
</feature>
<dbReference type="FunFam" id="1.10.10.10:FF:000029">
    <property type="entry name" value="Proliferation-associated 2G4, a"/>
    <property type="match status" value="1"/>
</dbReference>
<dbReference type="Gene3D" id="1.10.10.10">
    <property type="entry name" value="Winged helix-like DNA-binding domain superfamily/Winged helix DNA-binding domain"/>
    <property type="match status" value="1"/>
</dbReference>
<dbReference type="CDD" id="cd01089">
    <property type="entry name" value="PA2G4-like"/>
    <property type="match status" value="1"/>
</dbReference>
<protein>
    <submittedName>
        <fullName evidence="5">Metallopeptidase family M24</fullName>
    </submittedName>
</protein>
<dbReference type="Gene3D" id="3.90.230.10">
    <property type="entry name" value="Creatinase/methionine aminopeptidase superfamily"/>
    <property type="match status" value="1"/>
</dbReference>
<dbReference type="EMBL" id="CP059660">
    <property type="protein sequence ID" value="QRW17742.1"/>
    <property type="molecule type" value="Genomic_DNA"/>
</dbReference>
<dbReference type="InterPro" id="IPR013894">
    <property type="entry name" value="RMI1_OB"/>
</dbReference>
<dbReference type="SUPFAM" id="SSF46785">
    <property type="entry name" value="Winged helix' DNA-binding domain"/>
    <property type="match status" value="1"/>
</dbReference>
<dbReference type="GeneID" id="67024946"/>
<dbReference type="RefSeq" id="XP_043177979.1">
    <property type="nucleotide sequence ID" value="XM_043322483.1"/>
</dbReference>
<dbReference type="InterPro" id="IPR036005">
    <property type="entry name" value="Creatinase/aminopeptidase-like"/>
</dbReference>
<organism evidence="5 6">
    <name type="scientific">Rhizoctonia solani</name>
    <dbReference type="NCBI Taxonomy" id="456999"/>
    <lineage>
        <taxon>Eukaryota</taxon>
        <taxon>Fungi</taxon>
        <taxon>Dikarya</taxon>
        <taxon>Basidiomycota</taxon>
        <taxon>Agaricomycotina</taxon>
        <taxon>Agaricomycetes</taxon>
        <taxon>Cantharellales</taxon>
        <taxon>Ceratobasidiaceae</taxon>
        <taxon>Rhizoctonia</taxon>
    </lineage>
</organism>
<dbReference type="AlphaFoldDB" id="A0A8H8SUT9"/>
<evidence type="ECO:0000259" key="4">
    <source>
        <dbReference type="Pfam" id="PF08585"/>
    </source>
</evidence>
<evidence type="ECO:0000256" key="2">
    <source>
        <dbReference type="SAM" id="MobiDB-lite"/>
    </source>
</evidence>
<proteinExistence type="inferred from homology"/>